<evidence type="ECO:0000313" key="3">
    <source>
        <dbReference type="Proteomes" id="UP001156870"/>
    </source>
</evidence>
<organism evidence="2 3">
    <name type="scientific">Marinibactrum halimedae</name>
    <dbReference type="NCBI Taxonomy" id="1444977"/>
    <lineage>
        <taxon>Bacteria</taxon>
        <taxon>Pseudomonadati</taxon>
        <taxon>Pseudomonadota</taxon>
        <taxon>Gammaproteobacteria</taxon>
        <taxon>Cellvibrionales</taxon>
        <taxon>Cellvibrionaceae</taxon>
        <taxon>Marinibactrum</taxon>
    </lineage>
</organism>
<protein>
    <submittedName>
        <fullName evidence="2">Uncharacterized protein</fullName>
    </submittedName>
</protein>
<proteinExistence type="predicted"/>
<dbReference type="RefSeq" id="WP_232595358.1">
    <property type="nucleotide sequence ID" value="NZ_BSPD01000057.1"/>
</dbReference>
<gene>
    <name evidence="2" type="ORF">GCM10007877_23680</name>
</gene>
<keyword evidence="3" id="KW-1185">Reference proteome</keyword>
<feature type="signal peptide" evidence="1">
    <location>
        <begin position="1"/>
        <end position="20"/>
    </location>
</feature>
<dbReference type="AlphaFoldDB" id="A0AA37TA50"/>
<accession>A0AA37TA50</accession>
<sequence>MLNKLLFLICLLIFTGNTFANNVSTAQVKIVSLTNWVSGKTLLVKTDETSPLNPANCSFGHRYHLAEKTSDISRSLLLSAFMANRPVQLTIYGQGCSSDRPQIVAVSLPQ</sequence>
<keyword evidence="1" id="KW-0732">Signal</keyword>
<evidence type="ECO:0000256" key="1">
    <source>
        <dbReference type="SAM" id="SignalP"/>
    </source>
</evidence>
<dbReference type="Proteomes" id="UP001156870">
    <property type="component" value="Unassembled WGS sequence"/>
</dbReference>
<comment type="caution">
    <text evidence="2">The sequence shown here is derived from an EMBL/GenBank/DDBJ whole genome shotgun (WGS) entry which is preliminary data.</text>
</comment>
<name>A0AA37TA50_9GAMM</name>
<dbReference type="EMBL" id="BSPD01000057">
    <property type="protein sequence ID" value="GLS26651.1"/>
    <property type="molecule type" value="Genomic_DNA"/>
</dbReference>
<feature type="chain" id="PRO_5041355505" evidence="1">
    <location>
        <begin position="21"/>
        <end position="110"/>
    </location>
</feature>
<reference evidence="2 3" key="1">
    <citation type="journal article" date="2014" name="Int. J. Syst. Evol. Microbiol.">
        <title>Complete genome sequence of Corynebacterium casei LMG S-19264T (=DSM 44701T), isolated from a smear-ripened cheese.</title>
        <authorList>
            <consortium name="US DOE Joint Genome Institute (JGI-PGF)"/>
            <person name="Walter F."/>
            <person name="Albersmeier A."/>
            <person name="Kalinowski J."/>
            <person name="Ruckert C."/>
        </authorList>
    </citation>
    <scope>NUCLEOTIDE SEQUENCE [LARGE SCALE GENOMIC DNA]</scope>
    <source>
        <strain evidence="2 3">NBRC 110095</strain>
    </source>
</reference>
<evidence type="ECO:0000313" key="2">
    <source>
        <dbReference type="EMBL" id="GLS26651.1"/>
    </source>
</evidence>